<proteinExistence type="predicted"/>
<feature type="non-terminal residue" evidence="2">
    <location>
        <position position="1"/>
    </location>
</feature>
<protein>
    <submittedName>
        <fullName evidence="2">Uncharacterized protein</fullName>
    </submittedName>
</protein>
<sequence length="250" mass="28357">MASVIPIYKKTVTVEKEFNKDKPKQELKQTQRSEAEPPQATSAPNELALECRNDRGKIVKPLTITKETAPEVVKRNESDSQNKATSVRSFVKKCRSSSAITSRFIFPSATLRVNANHRCVQGTGSYDRIYQNFSKHQFSSIKHKRLKAFRQRTPSTDDYRKRSLNISNVFQIEACTMKPSCYTNESCQTQNLMSLPAGKFDTSSTCILSPALSLTEICSGRDKSDLKTVYFMLSAIEGRIRRLKRNVRSQ</sequence>
<accession>A0ABN8J6Q0</accession>
<dbReference type="EMBL" id="OW152820">
    <property type="protein sequence ID" value="CAH2075075.1"/>
    <property type="molecule type" value="Genomic_DNA"/>
</dbReference>
<name>A0ABN8J6Q0_9NEOP</name>
<evidence type="ECO:0000313" key="3">
    <source>
        <dbReference type="Proteomes" id="UP000837857"/>
    </source>
</evidence>
<evidence type="ECO:0000313" key="2">
    <source>
        <dbReference type="EMBL" id="CAH2075075.1"/>
    </source>
</evidence>
<organism evidence="2 3">
    <name type="scientific">Iphiclides podalirius</name>
    <name type="common">scarce swallowtail</name>
    <dbReference type="NCBI Taxonomy" id="110791"/>
    <lineage>
        <taxon>Eukaryota</taxon>
        <taxon>Metazoa</taxon>
        <taxon>Ecdysozoa</taxon>
        <taxon>Arthropoda</taxon>
        <taxon>Hexapoda</taxon>
        <taxon>Insecta</taxon>
        <taxon>Pterygota</taxon>
        <taxon>Neoptera</taxon>
        <taxon>Endopterygota</taxon>
        <taxon>Lepidoptera</taxon>
        <taxon>Glossata</taxon>
        <taxon>Ditrysia</taxon>
        <taxon>Papilionoidea</taxon>
        <taxon>Papilionidae</taxon>
        <taxon>Papilioninae</taxon>
        <taxon>Iphiclides</taxon>
    </lineage>
</organism>
<dbReference type="Proteomes" id="UP000837857">
    <property type="component" value="Chromosome 8"/>
</dbReference>
<feature type="compositionally biased region" description="Basic and acidic residues" evidence="1">
    <location>
        <begin position="18"/>
        <end position="35"/>
    </location>
</feature>
<feature type="region of interest" description="Disordered" evidence="1">
    <location>
        <begin position="18"/>
        <end position="46"/>
    </location>
</feature>
<reference evidence="2" key="1">
    <citation type="submission" date="2022-03" db="EMBL/GenBank/DDBJ databases">
        <authorList>
            <person name="Martin H S."/>
        </authorList>
    </citation>
    <scope>NUCLEOTIDE SEQUENCE</scope>
</reference>
<keyword evidence="3" id="KW-1185">Reference proteome</keyword>
<gene>
    <name evidence="2" type="ORF">IPOD504_LOCUS16478</name>
</gene>
<evidence type="ECO:0000256" key="1">
    <source>
        <dbReference type="SAM" id="MobiDB-lite"/>
    </source>
</evidence>